<dbReference type="OrthoDB" id="543868at2759"/>
<organism evidence="2 3">
    <name type="scientific">Digitaria exilis</name>
    <dbReference type="NCBI Taxonomy" id="1010633"/>
    <lineage>
        <taxon>Eukaryota</taxon>
        <taxon>Viridiplantae</taxon>
        <taxon>Streptophyta</taxon>
        <taxon>Embryophyta</taxon>
        <taxon>Tracheophyta</taxon>
        <taxon>Spermatophyta</taxon>
        <taxon>Magnoliopsida</taxon>
        <taxon>Liliopsida</taxon>
        <taxon>Poales</taxon>
        <taxon>Poaceae</taxon>
        <taxon>PACMAD clade</taxon>
        <taxon>Panicoideae</taxon>
        <taxon>Panicodae</taxon>
        <taxon>Paniceae</taxon>
        <taxon>Anthephorinae</taxon>
        <taxon>Digitaria</taxon>
    </lineage>
</organism>
<keyword evidence="1" id="KW-0812">Transmembrane</keyword>
<reference evidence="2" key="1">
    <citation type="submission" date="2020-07" db="EMBL/GenBank/DDBJ databases">
        <title>Genome sequence and genetic diversity analysis of an under-domesticated orphan crop, white fonio (Digitaria exilis).</title>
        <authorList>
            <person name="Bennetzen J.L."/>
            <person name="Chen S."/>
            <person name="Ma X."/>
            <person name="Wang X."/>
            <person name="Yssel A.E.J."/>
            <person name="Chaluvadi S.R."/>
            <person name="Johnson M."/>
            <person name="Gangashetty P."/>
            <person name="Hamidou F."/>
            <person name="Sanogo M.D."/>
            <person name="Zwaenepoel A."/>
            <person name="Wallace J."/>
            <person name="Van De Peer Y."/>
            <person name="Van Deynze A."/>
        </authorList>
    </citation>
    <scope>NUCLEOTIDE SEQUENCE</scope>
    <source>
        <tissue evidence="2">Leaves</tissue>
    </source>
</reference>
<dbReference type="EMBL" id="JACEFO010001695">
    <property type="protein sequence ID" value="KAF8720449.1"/>
    <property type="molecule type" value="Genomic_DNA"/>
</dbReference>
<comment type="caution">
    <text evidence="2">The sequence shown here is derived from an EMBL/GenBank/DDBJ whole genome shotgun (WGS) entry which is preliminary data.</text>
</comment>
<evidence type="ECO:0000256" key="1">
    <source>
        <dbReference type="SAM" id="Phobius"/>
    </source>
</evidence>
<dbReference type="AlphaFoldDB" id="A0A835CBD4"/>
<dbReference type="SUPFAM" id="SSF103511">
    <property type="entry name" value="Chlorophyll a-b binding protein"/>
    <property type="match status" value="1"/>
</dbReference>
<keyword evidence="1" id="KW-0472">Membrane</keyword>
<dbReference type="Proteomes" id="UP000636709">
    <property type="component" value="Unassembled WGS sequence"/>
</dbReference>
<evidence type="ECO:0000313" key="3">
    <source>
        <dbReference type="Proteomes" id="UP000636709"/>
    </source>
</evidence>
<sequence length="173" mass="18009">MAHPLLSSASRFRLATAAAGRHQISLSPTPSIIGAVSDVRPLAMVFHGLLLEVSNKLAPCILFFFLLKSPSFPAYKPDERATCTASWRNARPKALSVRCEQGAKGGGGGGLDMWLSRGAMLGFVGVVAVEVTTGKGVLQNVGLTAPLPTVALALTGVVGVFTAFLIFQSGSQD</sequence>
<keyword evidence="3" id="KW-1185">Reference proteome</keyword>
<keyword evidence="1" id="KW-1133">Transmembrane helix</keyword>
<proteinExistence type="predicted"/>
<gene>
    <name evidence="2" type="ORF">HU200_023692</name>
</gene>
<protein>
    <recommendedName>
        <fullName evidence="4">Stress enhanced protein 1</fullName>
    </recommendedName>
</protein>
<evidence type="ECO:0008006" key="4">
    <source>
        <dbReference type="Google" id="ProtNLM"/>
    </source>
</evidence>
<evidence type="ECO:0000313" key="2">
    <source>
        <dbReference type="EMBL" id="KAF8720449.1"/>
    </source>
</evidence>
<name>A0A835CBD4_9POAL</name>
<accession>A0A835CBD4</accession>
<feature type="transmembrane region" description="Helical" evidence="1">
    <location>
        <begin position="145"/>
        <end position="167"/>
    </location>
</feature>